<dbReference type="Gene3D" id="3.40.50.150">
    <property type="entry name" value="Vaccinia Virus protein VP39"/>
    <property type="match status" value="1"/>
</dbReference>
<name>A0A4Q9DW66_9BACL</name>
<dbReference type="PANTHER" id="PTHR42912:SF93">
    <property type="entry name" value="N6-ADENOSINE-METHYLTRANSFERASE TMT1A"/>
    <property type="match status" value="1"/>
</dbReference>
<protein>
    <submittedName>
        <fullName evidence="2">Class I SAM-dependent methyltransferase</fullName>
    </submittedName>
</protein>
<dbReference type="Proteomes" id="UP000293142">
    <property type="component" value="Unassembled WGS sequence"/>
</dbReference>
<dbReference type="GO" id="GO:0008168">
    <property type="term" value="F:methyltransferase activity"/>
    <property type="evidence" value="ECO:0007669"/>
    <property type="project" value="UniProtKB-KW"/>
</dbReference>
<dbReference type="CDD" id="cd02440">
    <property type="entry name" value="AdoMet_MTases"/>
    <property type="match status" value="1"/>
</dbReference>
<accession>A0A4Q9DW66</accession>
<keyword evidence="2" id="KW-0808">Transferase</keyword>
<reference evidence="2 3" key="1">
    <citation type="submission" date="2019-02" db="EMBL/GenBank/DDBJ databases">
        <title>Paenibacillus sp. nov., isolated from surface-sterilized tissue of Thalictrum simplex L.</title>
        <authorList>
            <person name="Tuo L."/>
        </authorList>
    </citation>
    <scope>NUCLEOTIDE SEQUENCE [LARGE SCALE GENOMIC DNA]</scope>
    <source>
        <strain evidence="2 3">N2SHLJ1</strain>
    </source>
</reference>
<keyword evidence="3" id="KW-1185">Reference proteome</keyword>
<dbReference type="OrthoDB" id="9804312at2"/>
<dbReference type="PANTHER" id="PTHR42912">
    <property type="entry name" value="METHYLTRANSFERASE"/>
    <property type="match status" value="1"/>
</dbReference>
<dbReference type="SUPFAM" id="SSF53335">
    <property type="entry name" value="S-adenosyl-L-methionine-dependent methyltransferases"/>
    <property type="match status" value="1"/>
</dbReference>
<dbReference type="Pfam" id="PF13649">
    <property type="entry name" value="Methyltransf_25"/>
    <property type="match status" value="1"/>
</dbReference>
<evidence type="ECO:0000313" key="2">
    <source>
        <dbReference type="EMBL" id="TBL80239.1"/>
    </source>
</evidence>
<feature type="domain" description="Methyltransferase" evidence="1">
    <location>
        <begin position="40"/>
        <end position="131"/>
    </location>
</feature>
<evidence type="ECO:0000313" key="3">
    <source>
        <dbReference type="Proteomes" id="UP000293142"/>
    </source>
</evidence>
<evidence type="ECO:0000259" key="1">
    <source>
        <dbReference type="Pfam" id="PF13649"/>
    </source>
</evidence>
<dbReference type="GO" id="GO:0032259">
    <property type="term" value="P:methylation"/>
    <property type="evidence" value="ECO:0007669"/>
    <property type="project" value="UniProtKB-KW"/>
</dbReference>
<keyword evidence="2" id="KW-0489">Methyltransferase</keyword>
<dbReference type="InterPro" id="IPR041698">
    <property type="entry name" value="Methyltransf_25"/>
</dbReference>
<dbReference type="AlphaFoldDB" id="A0A4Q9DW66"/>
<dbReference type="InterPro" id="IPR029063">
    <property type="entry name" value="SAM-dependent_MTases_sf"/>
</dbReference>
<dbReference type="EMBL" id="SIRE01000005">
    <property type="protein sequence ID" value="TBL80239.1"/>
    <property type="molecule type" value="Genomic_DNA"/>
</dbReference>
<dbReference type="InterPro" id="IPR050508">
    <property type="entry name" value="Methyltransf_Superfamily"/>
</dbReference>
<comment type="caution">
    <text evidence="2">The sequence shown here is derived from an EMBL/GenBank/DDBJ whole genome shotgun (WGS) entry which is preliminary data.</text>
</comment>
<dbReference type="RefSeq" id="WP_131012903.1">
    <property type="nucleotide sequence ID" value="NZ_SIRE01000005.1"/>
</dbReference>
<organism evidence="2 3">
    <name type="scientific">Paenibacillus thalictri</name>
    <dbReference type="NCBI Taxonomy" id="2527873"/>
    <lineage>
        <taxon>Bacteria</taxon>
        <taxon>Bacillati</taxon>
        <taxon>Bacillota</taxon>
        <taxon>Bacilli</taxon>
        <taxon>Bacillales</taxon>
        <taxon>Paenibacillaceae</taxon>
        <taxon>Paenibacillus</taxon>
    </lineage>
</organism>
<proteinExistence type="predicted"/>
<sequence>MDPKTRWEQIYAGLSIGIPVYDDWLEKHQSLLRLSADLPVIDLGCGYGCDTLYLVERGYRVIACDFSQEALKKIADYIPEAATLQLDLRESLPFADGSAMVIVADLSLHYFSWADTQRIVSEIGRVLQPGGVLLCRVNSVGDVLFGAGQGKMIEPDYYETEAGNKRFFTKESLELLFQQWDIEYMQEAEMHRYGKKKLLWEAVFRKL</sequence>
<gene>
    <name evidence="2" type="ORF">EYB31_07420</name>
</gene>